<name>A0AAE1CRQ8_9GAST</name>
<sequence length="101" mass="11564">MMQHWHLVKRVATITWEADRSSQEKRLECGATALRNESYSKVPLFPSPAVLTRLLSNWIARRLPWATDVLIVYYTMARAFGTSAWHRHSHGQGSILVAAFL</sequence>
<evidence type="ECO:0000313" key="1">
    <source>
        <dbReference type="EMBL" id="KAK3731393.1"/>
    </source>
</evidence>
<dbReference type="AlphaFoldDB" id="A0AAE1CRQ8"/>
<keyword evidence="2" id="KW-1185">Reference proteome</keyword>
<organism evidence="1 2">
    <name type="scientific">Elysia crispata</name>
    <name type="common">lettuce slug</name>
    <dbReference type="NCBI Taxonomy" id="231223"/>
    <lineage>
        <taxon>Eukaryota</taxon>
        <taxon>Metazoa</taxon>
        <taxon>Spiralia</taxon>
        <taxon>Lophotrochozoa</taxon>
        <taxon>Mollusca</taxon>
        <taxon>Gastropoda</taxon>
        <taxon>Heterobranchia</taxon>
        <taxon>Euthyneura</taxon>
        <taxon>Panpulmonata</taxon>
        <taxon>Sacoglossa</taxon>
        <taxon>Placobranchoidea</taxon>
        <taxon>Plakobranchidae</taxon>
        <taxon>Elysia</taxon>
    </lineage>
</organism>
<comment type="caution">
    <text evidence="1">The sequence shown here is derived from an EMBL/GenBank/DDBJ whole genome shotgun (WGS) entry which is preliminary data.</text>
</comment>
<dbReference type="Proteomes" id="UP001283361">
    <property type="component" value="Unassembled WGS sequence"/>
</dbReference>
<evidence type="ECO:0000313" key="2">
    <source>
        <dbReference type="Proteomes" id="UP001283361"/>
    </source>
</evidence>
<gene>
    <name evidence="1" type="ORF">RRG08_028397</name>
</gene>
<accession>A0AAE1CRQ8</accession>
<reference evidence="1" key="1">
    <citation type="journal article" date="2023" name="G3 (Bethesda)">
        <title>A reference genome for the long-term kleptoplast-retaining sea slug Elysia crispata morphotype clarki.</title>
        <authorList>
            <person name="Eastman K.E."/>
            <person name="Pendleton A.L."/>
            <person name="Shaikh M.A."/>
            <person name="Suttiyut T."/>
            <person name="Ogas R."/>
            <person name="Tomko P."/>
            <person name="Gavelis G."/>
            <person name="Widhalm J.R."/>
            <person name="Wisecaver J.H."/>
        </authorList>
    </citation>
    <scope>NUCLEOTIDE SEQUENCE</scope>
    <source>
        <strain evidence="1">ECLA1</strain>
    </source>
</reference>
<proteinExistence type="predicted"/>
<protein>
    <submittedName>
        <fullName evidence="1">Uncharacterized protein</fullName>
    </submittedName>
</protein>
<dbReference type="EMBL" id="JAWDGP010007002">
    <property type="protein sequence ID" value="KAK3731393.1"/>
    <property type="molecule type" value="Genomic_DNA"/>
</dbReference>